<dbReference type="CDD" id="cd00051">
    <property type="entry name" value="EFh"/>
    <property type="match status" value="1"/>
</dbReference>
<evidence type="ECO:0000259" key="1">
    <source>
        <dbReference type="PROSITE" id="PS50222"/>
    </source>
</evidence>
<name>A0A0F7VSY2_STRLW</name>
<dbReference type="SMART" id="SM00054">
    <property type="entry name" value="EFh"/>
    <property type="match status" value="1"/>
</dbReference>
<proteinExistence type="predicted"/>
<dbReference type="SUPFAM" id="SSF47473">
    <property type="entry name" value="EF-hand"/>
    <property type="match status" value="1"/>
</dbReference>
<evidence type="ECO:0000313" key="2">
    <source>
        <dbReference type="EMBL" id="CQR61663.1"/>
    </source>
</evidence>
<dbReference type="InterPro" id="IPR018247">
    <property type="entry name" value="EF_Hand_1_Ca_BS"/>
</dbReference>
<protein>
    <submittedName>
        <fullName evidence="2">Calmodulin-Like Protein</fullName>
    </submittedName>
</protein>
<dbReference type="PROSITE" id="PS50222">
    <property type="entry name" value="EF_HAND_2"/>
    <property type="match status" value="1"/>
</dbReference>
<dbReference type="Proteomes" id="UP000035016">
    <property type="component" value="Chromosome Chromosome"/>
</dbReference>
<dbReference type="EMBL" id="LN831790">
    <property type="protein sequence ID" value="CQR61663.1"/>
    <property type="molecule type" value="Genomic_DNA"/>
</dbReference>
<dbReference type="InterPro" id="IPR002048">
    <property type="entry name" value="EF_hand_dom"/>
</dbReference>
<reference evidence="2 3" key="1">
    <citation type="submission" date="2015-02" db="EMBL/GenBank/DDBJ databases">
        <authorList>
            <person name="Gomez-Escribano P.J."/>
        </authorList>
    </citation>
    <scope>NUCLEOTIDE SEQUENCE [LARGE SCALE GENOMIC DNA]</scope>
    <source>
        <strain evidence="3">C34 (DSM 42122 / NRRL B-24963)</strain>
    </source>
</reference>
<dbReference type="Pfam" id="PF13499">
    <property type="entry name" value="EF-hand_7"/>
    <property type="match status" value="1"/>
</dbReference>
<gene>
    <name evidence="2" type="primary">sle_22020</name>
</gene>
<dbReference type="KEGG" id="sle:sle_22020"/>
<dbReference type="InterPro" id="IPR011992">
    <property type="entry name" value="EF-hand-dom_pair"/>
</dbReference>
<feature type="domain" description="EF-hand" evidence="1">
    <location>
        <begin position="136"/>
        <end position="171"/>
    </location>
</feature>
<accession>A0A0F7VSY2</accession>
<sequence>MIQDPQFRAHVRAAAEFDAADGGARAGTSMWFAGRVVELAGRARERGIDPESPEEVLRDLLGDTGRTAVLDASRRPSATGSPATASCWPSYAVPGPCPGTARRSPGWSPHRARGRAANLTWSVGRPEHEMRGGSVADIEEARKQFERIDTDGDGFVTAAEFRSALAQGGDWNVTEAVAEAVIASRDLDGDKLLSFDEFWTHLNK</sequence>
<evidence type="ECO:0000313" key="3">
    <source>
        <dbReference type="Proteomes" id="UP000035016"/>
    </source>
</evidence>
<dbReference type="Gene3D" id="1.10.238.10">
    <property type="entry name" value="EF-hand"/>
    <property type="match status" value="1"/>
</dbReference>
<dbReference type="GO" id="GO:0005509">
    <property type="term" value="F:calcium ion binding"/>
    <property type="evidence" value="ECO:0007669"/>
    <property type="project" value="InterPro"/>
</dbReference>
<dbReference type="PROSITE" id="PS00018">
    <property type="entry name" value="EF_HAND_1"/>
    <property type="match status" value="2"/>
</dbReference>
<organism evidence="2 3">
    <name type="scientific">Streptomyces leeuwenhoekii</name>
    <dbReference type="NCBI Taxonomy" id="1437453"/>
    <lineage>
        <taxon>Bacteria</taxon>
        <taxon>Bacillati</taxon>
        <taxon>Actinomycetota</taxon>
        <taxon>Actinomycetes</taxon>
        <taxon>Kitasatosporales</taxon>
        <taxon>Streptomycetaceae</taxon>
        <taxon>Streptomyces</taxon>
    </lineage>
</organism>
<dbReference type="AlphaFoldDB" id="A0A0F7VSY2"/>